<evidence type="ECO:0000313" key="3">
    <source>
        <dbReference type="EMBL" id="PAT37073.1"/>
    </source>
</evidence>
<feature type="region of interest" description="Disordered" evidence="1">
    <location>
        <begin position="21"/>
        <end position="50"/>
    </location>
</feature>
<dbReference type="InterPro" id="IPR045886">
    <property type="entry name" value="ThiF/MoeB/HesA"/>
</dbReference>
<dbReference type="Proteomes" id="UP000218054">
    <property type="component" value="Unassembled WGS sequence"/>
</dbReference>
<comment type="caution">
    <text evidence="3">The sequence shown here is derived from an EMBL/GenBank/DDBJ whole genome shotgun (WGS) entry which is preliminary data.</text>
</comment>
<proteinExistence type="predicted"/>
<dbReference type="AlphaFoldDB" id="A0A2A2AH42"/>
<dbReference type="GO" id="GO:0061504">
    <property type="term" value="P:cyclic threonylcarbamoyladenosine biosynthetic process"/>
    <property type="evidence" value="ECO:0007669"/>
    <property type="project" value="TreeGrafter"/>
</dbReference>
<evidence type="ECO:0000313" key="4">
    <source>
        <dbReference type="Proteomes" id="UP000218054"/>
    </source>
</evidence>
<organism evidence="3 4">
    <name type="scientific">Vandammella animalimorsus</name>
    <dbReference type="NCBI Taxonomy" id="2029117"/>
    <lineage>
        <taxon>Bacteria</taxon>
        <taxon>Pseudomonadati</taxon>
        <taxon>Pseudomonadota</taxon>
        <taxon>Betaproteobacteria</taxon>
        <taxon>Burkholderiales</taxon>
        <taxon>Comamonadaceae</taxon>
        <taxon>Vandammella</taxon>
    </lineage>
</organism>
<gene>
    <name evidence="3" type="ORF">CK625_07900</name>
</gene>
<evidence type="ECO:0000256" key="1">
    <source>
        <dbReference type="SAM" id="MobiDB-lite"/>
    </source>
</evidence>
<accession>A0A2A2AH42</accession>
<dbReference type="CDD" id="cd00755">
    <property type="entry name" value="YgdL_like"/>
    <property type="match status" value="1"/>
</dbReference>
<dbReference type="InterPro" id="IPR035985">
    <property type="entry name" value="Ubiquitin-activating_enz"/>
</dbReference>
<dbReference type="PANTHER" id="PTHR43267:SF1">
    <property type="entry name" value="TRNA THREONYLCARBAMOYLADENOSINE DEHYDRATASE"/>
    <property type="match status" value="1"/>
</dbReference>
<dbReference type="PANTHER" id="PTHR43267">
    <property type="entry name" value="TRNA THREONYLCARBAMOYLADENOSINE DEHYDRATASE"/>
    <property type="match status" value="1"/>
</dbReference>
<dbReference type="Pfam" id="PF00899">
    <property type="entry name" value="ThiF"/>
    <property type="match status" value="1"/>
</dbReference>
<dbReference type="Gene3D" id="3.40.50.720">
    <property type="entry name" value="NAD(P)-binding Rossmann-like Domain"/>
    <property type="match status" value="1"/>
</dbReference>
<evidence type="ECO:0000259" key="2">
    <source>
        <dbReference type="Pfam" id="PF00899"/>
    </source>
</evidence>
<reference evidence="3 4" key="1">
    <citation type="submission" date="2017-08" db="EMBL/GenBank/DDBJ databases">
        <title>WGS of Clinical strains of the CDC Group NO-1 linked to zoonotic infections in humans.</title>
        <authorList>
            <person name="Bernier A.-M."/>
            <person name="Bernard K."/>
        </authorList>
    </citation>
    <scope>NUCLEOTIDE SEQUENCE [LARGE SCALE GENOMIC DNA]</scope>
    <source>
        <strain evidence="3 4">NML00-0135</strain>
    </source>
</reference>
<sequence>MPRSAWRACVKSRLQSPRARGPAARCFFPPRPPVPLPSSKTSNPASAQPDLARRFGGMQRLYGLDGAARLAGAHVAIVGIGGVGSWAAETLARSGVGQLTLIDLDNVAESNINRQVHALSDTIGQPKVLAMQARIAQINPACQVHGIEDFLSADNAHLLLGAADLDAAIDACDQIGAKAAVACHMRQRQLPFIVVGAAGGRVQAQQVEVDDLGRLTHDPLLARLRQQLRKRHGFAAAGQRMQVPCVFSREPVRRADASCGLQQEGSLNCAGYGSSMAVTATFGAVAAGWVMNALAQTEKNKNCTQQAKPSKNSC</sequence>
<name>A0A2A2AH42_9BURK</name>
<feature type="domain" description="THIF-type NAD/FAD binding fold" evidence="2">
    <location>
        <begin position="60"/>
        <end position="305"/>
    </location>
</feature>
<dbReference type="GO" id="GO:0008641">
    <property type="term" value="F:ubiquitin-like modifier activating enzyme activity"/>
    <property type="evidence" value="ECO:0007669"/>
    <property type="project" value="InterPro"/>
</dbReference>
<keyword evidence="4" id="KW-1185">Reference proteome</keyword>
<dbReference type="SUPFAM" id="SSF69572">
    <property type="entry name" value="Activating enzymes of the ubiquitin-like proteins"/>
    <property type="match status" value="1"/>
</dbReference>
<protein>
    <submittedName>
        <fullName evidence="3">tRNA threonylcarbamoyladenosine dehydratase</fullName>
    </submittedName>
</protein>
<dbReference type="InterPro" id="IPR000594">
    <property type="entry name" value="ThiF_NAD_FAD-bd"/>
</dbReference>
<dbReference type="GO" id="GO:0061503">
    <property type="term" value="F:tRNA threonylcarbamoyladenosine dehydratase"/>
    <property type="evidence" value="ECO:0007669"/>
    <property type="project" value="TreeGrafter"/>
</dbReference>
<dbReference type="EMBL" id="NSJB01000004">
    <property type="protein sequence ID" value="PAT37073.1"/>
    <property type="molecule type" value="Genomic_DNA"/>
</dbReference>